<dbReference type="Pfam" id="PF01797">
    <property type="entry name" value="Y1_Tnp"/>
    <property type="match status" value="1"/>
</dbReference>
<dbReference type="EMBL" id="JAQOMS010000002">
    <property type="protein sequence ID" value="MDC2889734.1"/>
    <property type="molecule type" value="Genomic_DNA"/>
</dbReference>
<accession>A0ABT5FFB5</accession>
<gene>
    <name evidence="2" type="ORF">PN838_14295</name>
</gene>
<dbReference type="Proteomes" id="UP001528411">
    <property type="component" value="Unassembled WGS sequence"/>
</dbReference>
<reference evidence="2 3" key="1">
    <citation type="submission" date="2023-01" db="EMBL/GenBank/DDBJ databases">
        <title>Psychrosphaera sp. nov., isolated from marine algae.</title>
        <authorList>
            <person name="Bayburt H."/>
            <person name="Choi B.J."/>
            <person name="Kim J.M."/>
            <person name="Choi D.G."/>
            <person name="Jeon C.O."/>
        </authorList>
    </citation>
    <scope>NUCLEOTIDE SEQUENCE [LARGE SCALE GENOMIC DNA]</scope>
    <source>
        <strain evidence="2 3">G1-22</strain>
    </source>
</reference>
<dbReference type="RefSeq" id="WP_272181110.1">
    <property type="nucleotide sequence ID" value="NZ_JAQOMS010000002.1"/>
</dbReference>
<dbReference type="SUPFAM" id="SSF143422">
    <property type="entry name" value="Transposase IS200-like"/>
    <property type="match status" value="1"/>
</dbReference>
<organism evidence="2 3">
    <name type="scientific">Psychrosphaera algicola</name>
    <dbReference type="NCBI Taxonomy" id="3023714"/>
    <lineage>
        <taxon>Bacteria</taxon>
        <taxon>Pseudomonadati</taxon>
        <taxon>Pseudomonadota</taxon>
        <taxon>Gammaproteobacteria</taxon>
        <taxon>Alteromonadales</taxon>
        <taxon>Pseudoalteromonadaceae</taxon>
        <taxon>Psychrosphaera</taxon>
    </lineage>
</organism>
<evidence type="ECO:0000313" key="3">
    <source>
        <dbReference type="Proteomes" id="UP001528411"/>
    </source>
</evidence>
<name>A0ABT5FFB5_9GAMM</name>
<comment type="caution">
    <text evidence="2">The sequence shown here is derived from an EMBL/GenBank/DDBJ whole genome shotgun (WGS) entry which is preliminary data.</text>
</comment>
<evidence type="ECO:0000259" key="1">
    <source>
        <dbReference type="SMART" id="SM01321"/>
    </source>
</evidence>
<keyword evidence="3" id="KW-1185">Reference proteome</keyword>
<dbReference type="InterPro" id="IPR002686">
    <property type="entry name" value="Transposase_17"/>
</dbReference>
<feature type="domain" description="Transposase IS200-like" evidence="1">
    <location>
        <begin position="2"/>
        <end position="84"/>
    </location>
</feature>
<protein>
    <submittedName>
        <fullName evidence="2">Transposase</fullName>
    </submittedName>
</protein>
<sequence length="191" mass="22512">MEYSLKFKVDVHAWVLMTNHVHILCTPRFSNGVSLMMQSLGRRYVPYFNKKYNRSGTLWEGRYKTCLIQEEKYLMELYRYIELNPVRAKITNDPANYLWSSYQINGLGKVSKLCSPHPLYLRLGDNKFDRLKAYREIFRSHVDGPLLHDIREALNKSMALGSERFKLEVETLTGRRVMEGKRGRPIKIHPN</sequence>
<evidence type="ECO:0000313" key="2">
    <source>
        <dbReference type="EMBL" id="MDC2889734.1"/>
    </source>
</evidence>
<dbReference type="PANTHER" id="PTHR34322:SF2">
    <property type="entry name" value="TRANSPOSASE IS200-LIKE DOMAIN-CONTAINING PROTEIN"/>
    <property type="match status" value="1"/>
</dbReference>
<dbReference type="SMART" id="SM01321">
    <property type="entry name" value="Y1_Tnp"/>
    <property type="match status" value="1"/>
</dbReference>
<dbReference type="Gene3D" id="3.30.70.1290">
    <property type="entry name" value="Transposase IS200-like"/>
    <property type="match status" value="1"/>
</dbReference>
<dbReference type="InterPro" id="IPR036515">
    <property type="entry name" value="Transposase_17_sf"/>
</dbReference>
<dbReference type="PANTHER" id="PTHR34322">
    <property type="entry name" value="TRANSPOSASE, Y1_TNP DOMAIN-CONTAINING"/>
    <property type="match status" value="1"/>
</dbReference>
<proteinExistence type="predicted"/>